<dbReference type="GeneTree" id="ENSGT00950000182934"/>
<dbReference type="InterPro" id="IPR000276">
    <property type="entry name" value="GPCR_Rhodpsn"/>
</dbReference>
<keyword evidence="8 11" id="KW-0675">Receptor</keyword>
<proteinExistence type="inferred from homology"/>
<evidence type="ECO:0000256" key="11">
    <source>
        <dbReference type="RuleBase" id="RU000688"/>
    </source>
</evidence>
<evidence type="ECO:0000256" key="10">
    <source>
        <dbReference type="ARBA" id="ARBA00023224"/>
    </source>
</evidence>
<evidence type="ECO:0000256" key="7">
    <source>
        <dbReference type="ARBA" id="ARBA00023157"/>
    </source>
</evidence>
<keyword evidence="2" id="KW-1003">Cell membrane</keyword>
<comment type="similarity">
    <text evidence="11">Belongs to the G-protein coupled receptor 1 family.</text>
</comment>
<dbReference type="Pfam" id="PF00001">
    <property type="entry name" value="7tm_1"/>
    <property type="match status" value="1"/>
</dbReference>
<dbReference type="PROSITE" id="PS00237">
    <property type="entry name" value="G_PROTEIN_RECEP_F1_1"/>
    <property type="match status" value="1"/>
</dbReference>
<keyword evidence="5 11" id="KW-0297">G-protein coupled receptor</keyword>
<feature type="domain" description="G-protein coupled receptors family 1 profile" evidence="12">
    <location>
        <begin position="35"/>
        <end position="300"/>
    </location>
</feature>
<dbReference type="CDD" id="cd15055">
    <property type="entry name" value="7tmA_TAARs"/>
    <property type="match status" value="1"/>
</dbReference>
<organism evidence="13">
    <name type="scientific">Pundamilia nyererei</name>
    <dbReference type="NCBI Taxonomy" id="303518"/>
    <lineage>
        <taxon>Eukaryota</taxon>
        <taxon>Metazoa</taxon>
        <taxon>Chordata</taxon>
        <taxon>Craniata</taxon>
        <taxon>Vertebrata</taxon>
        <taxon>Euteleostomi</taxon>
        <taxon>Actinopterygii</taxon>
        <taxon>Neopterygii</taxon>
        <taxon>Teleostei</taxon>
        <taxon>Neoteleostei</taxon>
        <taxon>Acanthomorphata</taxon>
        <taxon>Ovalentaria</taxon>
        <taxon>Cichlomorphae</taxon>
        <taxon>Cichliformes</taxon>
        <taxon>Cichlidae</taxon>
        <taxon>African cichlids</taxon>
        <taxon>Pseudocrenilabrinae</taxon>
        <taxon>Haplochromini</taxon>
        <taxon>Pundamilia</taxon>
    </lineage>
</organism>
<dbReference type="Ensembl" id="ENSPNYT00000030752.1">
    <property type="protein sequence ID" value="ENSPNYP00000030020.1"/>
    <property type="gene ID" value="ENSPNYG00000022635.1"/>
</dbReference>
<dbReference type="GO" id="GO:0005886">
    <property type="term" value="C:plasma membrane"/>
    <property type="evidence" value="ECO:0007669"/>
    <property type="project" value="UniProtKB-SubCell"/>
</dbReference>
<dbReference type="PANTHER" id="PTHR24248:SF66">
    <property type="entry name" value="OCTOPAMINE RECEPTOR BETA-3R"/>
    <property type="match status" value="1"/>
</dbReference>
<sequence>KLNLFCFLIIISLHRVSRIFLYAFLSVGIICTVVGNFLVVLSIAYFKQLQSPTNCFVMSLAVADCLVGLVVMPYSMIRTVEGCWYFGSLFCRIHSSLDVMLCTASIFHLSCIAFDRYYAVCNPLVYSLKMSHRRVALLIAVCWLVPILISFGPIMLDLHVAGVDMVIPKDLCVFLVSRIYAVMASLVAFYLPMAIMLVAYWKIFKAAKRQARQISAMESQMAAGVGKDSSKKKRHRNAMKRERKAAKTLGIIMGVFLIFWMPFFTVNIVDPFIEYSTEVVLWDLFLWLGYINSSLNPFLYGLFNRSFRRAFLMFMGCRVCLIYKCRCRYFNKQCIINYKIFFYFLTLTLCEQMADKYITCELQYTQQTFHSVYNNLFFFTHLHRLMQTQMVLKHTEETSLDHGLNAPQCISSAKQKSCVHLISAKAAVLNAGCFFSCYSLGNTVYCTHV</sequence>
<dbReference type="PRINTS" id="PR00237">
    <property type="entry name" value="GPCRRHODOPSN"/>
</dbReference>
<accession>A0A3B4H491</accession>
<dbReference type="FunFam" id="1.20.1070.10:FF:000030">
    <property type="entry name" value="trace amine-associated receptor 1"/>
    <property type="match status" value="1"/>
</dbReference>
<evidence type="ECO:0000256" key="4">
    <source>
        <dbReference type="ARBA" id="ARBA00022989"/>
    </source>
</evidence>
<evidence type="ECO:0000256" key="9">
    <source>
        <dbReference type="ARBA" id="ARBA00023180"/>
    </source>
</evidence>
<comment type="subcellular location">
    <subcellularLocation>
        <location evidence="1">Cell membrane</location>
        <topology evidence="1">Multi-pass membrane protein</topology>
    </subcellularLocation>
</comment>
<dbReference type="PRINTS" id="PR01830">
    <property type="entry name" value="TRACEAMINER"/>
</dbReference>
<dbReference type="Gene3D" id="1.20.1070.10">
    <property type="entry name" value="Rhodopsin 7-helix transmembrane proteins"/>
    <property type="match status" value="1"/>
</dbReference>
<keyword evidence="10 11" id="KW-0807">Transducer</keyword>
<dbReference type="AlphaFoldDB" id="A0A3B4H491"/>
<dbReference type="SUPFAM" id="SSF81321">
    <property type="entry name" value="Family A G protein-coupled receptor-like"/>
    <property type="match status" value="1"/>
</dbReference>
<protein>
    <recommendedName>
        <fullName evidence="12">G-protein coupled receptors family 1 profile domain-containing protein</fullName>
    </recommendedName>
</protein>
<evidence type="ECO:0000256" key="8">
    <source>
        <dbReference type="ARBA" id="ARBA00023170"/>
    </source>
</evidence>
<dbReference type="SMART" id="SM01381">
    <property type="entry name" value="7TM_GPCR_Srsx"/>
    <property type="match status" value="1"/>
</dbReference>
<dbReference type="InterPro" id="IPR009132">
    <property type="entry name" value="TAAR_fam"/>
</dbReference>
<reference evidence="13" key="1">
    <citation type="submission" date="2023-09" db="UniProtKB">
        <authorList>
            <consortium name="Ensembl"/>
        </authorList>
    </citation>
    <scope>IDENTIFICATION</scope>
</reference>
<evidence type="ECO:0000256" key="6">
    <source>
        <dbReference type="ARBA" id="ARBA00023136"/>
    </source>
</evidence>
<keyword evidence="4" id="KW-1133">Transmembrane helix</keyword>
<evidence type="ECO:0000313" key="13">
    <source>
        <dbReference type="Ensembl" id="ENSPNYP00000030020.1"/>
    </source>
</evidence>
<dbReference type="GO" id="GO:0001594">
    <property type="term" value="F:trace-amine receptor activity"/>
    <property type="evidence" value="ECO:0007669"/>
    <property type="project" value="InterPro"/>
</dbReference>
<name>A0A3B4H491_9CICH</name>
<dbReference type="GO" id="GO:0043410">
    <property type="term" value="P:positive regulation of MAPK cascade"/>
    <property type="evidence" value="ECO:0007669"/>
    <property type="project" value="TreeGrafter"/>
</dbReference>
<dbReference type="PROSITE" id="PS50262">
    <property type="entry name" value="G_PROTEIN_RECEP_F1_2"/>
    <property type="match status" value="1"/>
</dbReference>
<dbReference type="InterPro" id="IPR017452">
    <property type="entry name" value="GPCR_Rhodpsn_7TM"/>
</dbReference>
<evidence type="ECO:0000256" key="2">
    <source>
        <dbReference type="ARBA" id="ARBA00022475"/>
    </source>
</evidence>
<dbReference type="GO" id="GO:0071880">
    <property type="term" value="P:adenylate cyclase-activating adrenergic receptor signaling pathway"/>
    <property type="evidence" value="ECO:0007669"/>
    <property type="project" value="TreeGrafter"/>
</dbReference>
<dbReference type="PANTHER" id="PTHR24248">
    <property type="entry name" value="ADRENERGIC RECEPTOR-RELATED G-PROTEIN COUPLED RECEPTOR"/>
    <property type="match status" value="1"/>
</dbReference>
<keyword evidence="3 11" id="KW-0812">Transmembrane</keyword>
<keyword evidence="6" id="KW-0472">Membrane</keyword>
<evidence type="ECO:0000259" key="12">
    <source>
        <dbReference type="PROSITE" id="PS50262"/>
    </source>
</evidence>
<evidence type="ECO:0000256" key="1">
    <source>
        <dbReference type="ARBA" id="ARBA00004651"/>
    </source>
</evidence>
<keyword evidence="7" id="KW-1015">Disulfide bond</keyword>
<dbReference type="STRING" id="303518.ENSPNYP00000030020"/>
<keyword evidence="9" id="KW-0325">Glycoprotein</keyword>
<evidence type="ECO:0000256" key="5">
    <source>
        <dbReference type="ARBA" id="ARBA00023040"/>
    </source>
</evidence>
<evidence type="ECO:0000256" key="3">
    <source>
        <dbReference type="ARBA" id="ARBA00022692"/>
    </source>
</evidence>